<protein>
    <submittedName>
        <fullName evidence="1">Transporter substrate-binding domain-containing protein</fullName>
    </submittedName>
</protein>
<evidence type="ECO:0000313" key="2">
    <source>
        <dbReference type="Proteomes" id="UP001231109"/>
    </source>
</evidence>
<evidence type="ECO:0000313" key="1">
    <source>
        <dbReference type="EMBL" id="MDP5134576.1"/>
    </source>
</evidence>
<reference evidence="1 2" key="1">
    <citation type="submission" date="2022-11" db="EMBL/GenBank/DDBJ databases">
        <title>Viruses from the air-sea interface of a natural surface slick.</title>
        <authorList>
            <person name="Rahlff J."/>
            <person name="Holmfeldt K."/>
        </authorList>
    </citation>
    <scope>NUCLEOTIDE SEQUENCE [LARGE SCALE GENOMIC DNA]</scope>
    <source>
        <strain evidence="1 2">SMS4</strain>
    </source>
</reference>
<dbReference type="Gene3D" id="3.40.190.10">
    <property type="entry name" value="Periplasmic binding protein-like II"/>
    <property type="match status" value="2"/>
</dbReference>
<keyword evidence="2" id="KW-1185">Reference proteome</keyword>
<gene>
    <name evidence="1" type="ORF">ORJ04_01260</name>
</gene>
<name>A0ABT9HTY8_9GAMM</name>
<organism evidence="1 2">
    <name type="scientific">Rheinheimera baltica</name>
    <dbReference type="NCBI Taxonomy" id="67576"/>
    <lineage>
        <taxon>Bacteria</taxon>
        <taxon>Pseudomonadati</taxon>
        <taxon>Pseudomonadota</taxon>
        <taxon>Gammaproteobacteria</taxon>
        <taxon>Chromatiales</taxon>
        <taxon>Chromatiaceae</taxon>
        <taxon>Rheinheimera</taxon>
    </lineage>
</organism>
<dbReference type="RefSeq" id="WP_305973232.1">
    <property type="nucleotide sequence ID" value="NZ_JAPJDY010000001.1"/>
</dbReference>
<accession>A0ABT9HTY8</accession>
<dbReference type="SUPFAM" id="SSF53850">
    <property type="entry name" value="Periplasmic binding protein-like II"/>
    <property type="match status" value="1"/>
</dbReference>
<comment type="caution">
    <text evidence="1">The sequence shown here is derived from an EMBL/GenBank/DDBJ whole genome shotgun (WGS) entry which is preliminary data.</text>
</comment>
<dbReference type="Proteomes" id="UP001231109">
    <property type="component" value="Unassembled WGS sequence"/>
</dbReference>
<dbReference type="EMBL" id="JAPJDZ010000002">
    <property type="protein sequence ID" value="MDP5134576.1"/>
    <property type="molecule type" value="Genomic_DNA"/>
</dbReference>
<sequence>MNAWHVNAQQDVVQHASCQLSVRVESEQQSIAAGSHNNSQLSQHSYQLLSALLATLPCQMNTVALPAGRAIKMLEEGSLAVMIAMSETPERAQYSYFVGPHHIERMVAVGRRDLEHRVTDLFQLLSMRGLISVTEGAYYGPQWQQLLQQDALIDQRIFYASGNQQKLAMLASDRVIASLEDEVIVDELLRQGDMASRYVKLFVLHENPVYFAFSRNAISKDIYQQLQLNWQHMLDSGEVDKIRQNL</sequence>
<proteinExistence type="predicted"/>